<dbReference type="InterPro" id="IPR053288">
    <property type="entry name" value="TGD_Bridge_Protein"/>
</dbReference>
<evidence type="ECO:0000256" key="1">
    <source>
        <dbReference type="SAM" id="MobiDB-lite"/>
    </source>
</evidence>
<dbReference type="PANTHER" id="PTHR34201:SF1">
    <property type="entry name" value="GLYCINE-RICH PROTEIN"/>
    <property type="match status" value="1"/>
</dbReference>
<keyword evidence="2" id="KW-1133">Transmembrane helix</keyword>
<protein>
    <submittedName>
        <fullName evidence="3">Glycine-rich protein</fullName>
    </submittedName>
</protein>
<feature type="compositionally biased region" description="Basic and acidic residues" evidence="1">
    <location>
        <begin position="9"/>
        <end position="36"/>
    </location>
</feature>
<dbReference type="AlphaFoldDB" id="A0A4Y1RXS7"/>
<name>A0A4Y1RXS7_PRUDU</name>
<reference evidence="3" key="1">
    <citation type="journal article" date="2019" name="Science">
        <title>Mutation of a bHLH transcription factor allowed almond domestication.</title>
        <authorList>
            <person name="Sanchez-Perez R."/>
            <person name="Pavan S."/>
            <person name="Mazzeo R."/>
            <person name="Moldovan C."/>
            <person name="Aiese Cigliano R."/>
            <person name="Del Cueto J."/>
            <person name="Ricciardi F."/>
            <person name="Lotti C."/>
            <person name="Ricciardi L."/>
            <person name="Dicenta F."/>
            <person name="Lopez-Marques R.L."/>
            <person name="Lindberg Moller B."/>
        </authorList>
    </citation>
    <scope>NUCLEOTIDE SEQUENCE</scope>
</reference>
<keyword evidence="2" id="KW-0472">Membrane</keyword>
<feature type="region of interest" description="Disordered" evidence="1">
    <location>
        <begin position="1"/>
        <end position="54"/>
    </location>
</feature>
<evidence type="ECO:0000256" key="2">
    <source>
        <dbReference type="SAM" id="Phobius"/>
    </source>
</evidence>
<organism evidence="3">
    <name type="scientific">Prunus dulcis</name>
    <name type="common">Almond</name>
    <name type="synonym">Amygdalus dulcis</name>
    <dbReference type="NCBI Taxonomy" id="3755"/>
    <lineage>
        <taxon>Eukaryota</taxon>
        <taxon>Viridiplantae</taxon>
        <taxon>Streptophyta</taxon>
        <taxon>Embryophyta</taxon>
        <taxon>Tracheophyta</taxon>
        <taxon>Spermatophyta</taxon>
        <taxon>Magnoliopsida</taxon>
        <taxon>eudicotyledons</taxon>
        <taxon>Gunneridae</taxon>
        <taxon>Pentapetalae</taxon>
        <taxon>rosids</taxon>
        <taxon>fabids</taxon>
        <taxon>Rosales</taxon>
        <taxon>Rosaceae</taxon>
        <taxon>Amygdaloideae</taxon>
        <taxon>Amygdaleae</taxon>
        <taxon>Prunus</taxon>
    </lineage>
</organism>
<dbReference type="PANTHER" id="PTHR34201">
    <property type="entry name" value="GLYCINE-RICH PROTEIN"/>
    <property type="match status" value="1"/>
</dbReference>
<feature type="transmembrane region" description="Helical" evidence="2">
    <location>
        <begin position="76"/>
        <end position="97"/>
    </location>
</feature>
<feature type="non-terminal residue" evidence="3">
    <location>
        <position position="1"/>
    </location>
</feature>
<feature type="compositionally biased region" description="Basic and acidic residues" evidence="1">
    <location>
        <begin position="43"/>
        <end position="54"/>
    </location>
</feature>
<dbReference type="EMBL" id="AP019304">
    <property type="protein sequence ID" value="BBH08678.1"/>
    <property type="molecule type" value="Genomic_DNA"/>
</dbReference>
<keyword evidence="2" id="KW-0812">Transmembrane</keyword>
<gene>
    <name evidence="3" type="ORF">Prudu_020933</name>
</gene>
<proteinExistence type="predicted"/>
<evidence type="ECO:0000313" key="3">
    <source>
        <dbReference type="EMBL" id="BBH08678.1"/>
    </source>
</evidence>
<sequence length="219" mass="23087">PNQTISGAQDDKETQHSDPTLTERGKRVSQRRETQKEMMMGRGGRDREERDEEEGKGLLWKLPVIKSPQLGKVGPAFGVGVGCGLGFGVGLLGGLGFGPGIPGLQVGFGLGAGCGVGLGFGYGVGKGIAHDDHRRYSNVGNLFQGANVGISRASGNLPTQDDIGALVEELVDNTKKLVRATTREMDKSSSIHKGAISFRSLTGNRYPKLAFGLISLPNV</sequence>
<feature type="transmembrane region" description="Helical" evidence="2">
    <location>
        <begin position="103"/>
        <end position="125"/>
    </location>
</feature>
<accession>A0A4Y1RXS7</accession>